<accession>A0A368RAG8</accession>
<sequence>MNYALDWLVRNSRRPWCWRENERKKSASLRHQGHALQQRLQLRRAWQAHFGPGARSAADPIPHVSVEGYRDNYMRRRILLPPIKRIWRRWIFLQIRQARRQGVYKIVVIQDRTGRFPSLGEQTTTSLPAVPFLLQNFNISITSPRILDYDILGQIRACLVLPKLPTLTLCKKKISHHIKLAVHAWSTKYR</sequence>
<gene>
    <name evidence="1" type="ORF">SETIT_5G306100v2</name>
</gene>
<organism evidence="1">
    <name type="scientific">Setaria italica</name>
    <name type="common">Foxtail millet</name>
    <name type="synonym">Panicum italicum</name>
    <dbReference type="NCBI Taxonomy" id="4555"/>
    <lineage>
        <taxon>Eukaryota</taxon>
        <taxon>Viridiplantae</taxon>
        <taxon>Streptophyta</taxon>
        <taxon>Embryophyta</taxon>
        <taxon>Tracheophyta</taxon>
        <taxon>Spermatophyta</taxon>
        <taxon>Magnoliopsida</taxon>
        <taxon>Liliopsida</taxon>
        <taxon>Poales</taxon>
        <taxon>Poaceae</taxon>
        <taxon>PACMAD clade</taxon>
        <taxon>Panicoideae</taxon>
        <taxon>Panicodae</taxon>
        <taxon>Paniceae</taxon>
        <taxon>Cenchrinae</taxon>
        <taxon>Setaria</taxon>
    </lineage>
</organism>
<name>A0A368RAG8_SETIT</name>
<protein>
    <submittedName>
        <fullName evidence="1">Uncharacterized protein</fullName>
    </submittedName>
</protein>
<dbReference type="EMBL" id="CM003532">
    <property type="protein sequence ID" value="RCV27205.1"/>
    <property type="molecule type" value="Genomic_DNA"/>
</dbReference>
<dbReference type="AlphaFoldDB" id="A0A368RAG8"/>
<reference evidence="1" key="2">
    <citation type="submission" date="2015-07" db="EMBL/GenBank/DDBJ databases">
        <authorList>
            <person name="Noorani M."/>
        </authorList>
    </citation>
    <scope>NUCLEOTIDE SEQUENCE</scope>
    <source>
        <strain evidence="1">Yugu1</strain>
    </source>
</reference>
<evidence type="ECO:0000313" key="1">
    <source>
        <dbReference type="EMBL" id="RCV27205.1"/>
    </source>
</evidence>
<proteinExistence type="predicted"/>
<reference evidence="1" key="1">
    <citation type="journal article" date="2012" name="Nat. Biotechnol.">
        <title>Reference genome sequence of the model plant Setaria.</title>
        <authorList>
            <person name="Bennetzen J.L."/>
            <person name="Schmutz J."/>
            <person name="Wang H."/>
            <person name="Percifield R."/>
            <person name="Hawkins J."/>
            <person name="Pontaroli A.C."/>
            <person name="Estep M."/>
            <person name="Feng L."/>
            <person name="Vaughn J.N."/>
            <person name="Grimwood J."/>
            <person name="Jenkins J."/>
            <person name="Barry K."/>
            <person name="Lindquist E."/>
            <person name="Hellsten U."/>
            <person name="Deshpande S."/>
            <person name="Wang X."/>
            <person name="Wu X."/>
            <person name="Mitros T."/>
            <person name="Triplett J."/>
            <person name="Yang X."/>
            <person name="Ye C.Y."/>
            <person name="Mauro-Herrera M."/>
            <person name="Wang L."/>
            <person name="Li P."/>
            <person name="Sharma M."/>
            <person name="Sharma R."/>
            <person name="Ronald P.C."/>
            <person name="Panaud O."/>
            <person name="Kellogg E.A."/>
            <person name="Brutnell T.P."/>
            <person name="Doust A.N."/>
            <person name="Tuskan G.A."/>
            <person name="Rokhsar D."/>
            <person name="Devos K.M."/>
        </authorList>
    </citation>
    <scope>NUCLEOTIDE SEQUENCE [LARGE SCALE GENOMIC DNA]</scope>
    <source>
        <strain evidence="1">Yugu1</strain>
    </source>
</reference>